<dbReference type="PROSITE" id="PS50850">
    <property type="entry name" value="MFS"/>
    <property type="match status" value="1"/>
</dbReference>
<feature type="transmembrane region" description="Helical" evidence="7">
    <location>
        <begin position="291"/>
        <end position="312"/>
    </location>
</feature>
<dbReference type="EMBL" id="LNZH02000189">
    <property type="protein sequence ID" value="OCB87629.1"/>
    <property type="molecule type" value="Genomic_DNA"/>
</dbReference>
<dbReference type="InterPro" id="IPR011701">
    <property type="entry name" value="MFS"/>
</dbReference>
<feature type="transmembrane region" description="Helical" evidence="7">
    <location>
        <begin position="324"/>
        <end position="344"/>
    </location>
</feature>
<dbReference type="FunFam" id="1.20.1250.20:FF:000068">
    <property type="entry name" value="MFS general substrate transporter"/>
    <property type="match status" value="1"/>
</dbReference>
<dbReference type="Gene3D" id="1.20.1250.20">
    <property type="entry name" value="MFS general substrate transporter like domains"/>
    <property type="match status" value="2"/>
</dbReference>
<sequence length="518" mass="57153">MSSEDIKRATGSSTPTSDDEKARTVLADTSPVSPSINGDNTDAIDDKKLVRKIDLVLIPWLSLLYLVAFLDRSSIGNAKLYNLEADLHITDTQYLICLSIFFIPYALLDVPSNIFLKRLRPSIWLSSIMLLWGIMMAVQGLVHDFGGLFAMRWMLGTFEAGLFPGVNYYLSCWYKRSEFGLRAALFFSAATVSGAFGGLLAAAISKMDGIGGKPAWAWIFILEGLLSVVVGAISFFVIQDFPDTARFLSDKERVAVITRLQNDGMFSAGGEEARWKYIWDSVIDWKTWVGMILYTGANGPLYGFALFLPSIINQLGFQATPANLLTVPVYVLACIWTCTVGFLADRYGRRGYFTIGCFSLGVVAYIILIFSRSAALSYFAVYLAACGIYPLIPNIIAWVSNNVEGTYKRSVSLGWVIGFGNINGAATSNAYRAKDAPRYILGHGIVILYIGCGFIAANIMLFFLRRENAARARGERDEIVVGVNDSEPGLNKKNGTYQSVEEAIRDKGDKWSGYKYTL</sequence>
<dbReference type="InterPro" id="IPR036259">
    <property type="entry name" value="MFS_trans_sf"/>
</dbReference>
<keyword evidence="3 7" id="KW-0812">Transmembrane</keyword>
<evidence type="ECO:0000313" key="10">
    <source>
        <dbReference type="Proteomes" id="UP000757232"/>
    </source>
</evidence>
<dbReference type="PROSITE" id="PS00216">
    <property type="entry name" value="SUGAR_TRANSPORT_1"/>
    <property type="match status" value="1"/>
</dbReference>
<comment type="caution">
    <text evidence="9">The sequence shown here is derived from an EMBL/GenBank/DDBJ whole genome shotgun (WGS) entry which is preliminary data.</text>
</comment>
<evidence type="ECO:0000259" key="8">
    <source>
        <dbReference type="PROSITE" id="PS50850"/>
    </source>
</evidence>
<feature type="transmembrane region" description="Helical" evidence="7">
    <location>
        <begin position="153"/>
        <end position="171"/>
    </location>
</feature>
<feature type="transmembrane region" description="Helical" evidence="7">
    <location>
        <begin position="376"/>
        <end position="399"/>
    </location>
</feature>
<keyword evidence="10" id="KW-1185">Reference proteome</keyword>
<feature type="transmembrane region" description="Helical" evidence="7">
    <location>
        <begin position="122"/>
        <end position="141"/>
    </location>
</feature>
<dbReference type="InterPro" id="IPR005829">
    <property type="entry name" value="Sugar_transporter_CS"/>
</dbReference>
<evidence type="ECO:0000256" key="4">
    <source>
        <dbReference type="ARBA" id="ARBA00022989"/>
    </source>
</evidence>
<evidence type="ECO:0000256" key="2">
    <source>
        <dbReference type="ARBA" id="ARBA00022448"/>
    </source>
</evidence>
<evidence type="ECO:0000256" key="6">
    <source>
        <dbReference type="SAM" id="MobiDB-lite"/>
    </source>
</evidence>
<keyword evidence="4 7" id="KW-1133">Transmembrane helix</keyword>
<feature type="transmembrane region" description="Helical" evidence="7">
    <location>
        <begin position="411"/>
        <end position="428"/>
    </location>
</feature>
<evidence type="ECO:0000256" key="5">
    <source>
        <dbReference type="ARBA" id="ARBA00023136"/>
    </source>
</evidence>
<feature type="transmembrane region" description="Helical" evidence="7">
    <location>
        <begin position="351"/>
        <end position="370"/>
    </location>
</feature>
<feature type="domain" description="Major facilitator superfamily (MFS) profile" evidence="8">
    <location>
        <begin position="57"/>
        <end position="469"/>
    </location>
</feature>
<dbReference type="GO" id="GO:0022857">
    <property type="term" value="F:transmembrane transporter activity"/>
    <property type="evidence" value="ECO:0007669"/>
    <property type="project" value="InterPro"/>
</dbReference>
<accession>A0A9Q5HXE1</accession>
<name>A0A9Q5HXE1_SANBA</name>
<dbReference type="Proteomes" id="UP000757232">
    <property type="component" value="Unassembled WGS sequence"/>
</dbReference>
<dbReference type="OrthoDB" id="2962993at2759"/>
<feature type="transmembrane region" description="Helical" evidence="7">
    <location>
        <begin position="92"/>
        <end position="110"/>
    </location>
</feature>
<feature type="transmembrane region" description="Helical" evidence="7">
    <location>
        <begin position="216"/>
        <end position="238"/>
    </location>
</feature>
<dbReference type="AlphaFoldDB" id="A0A9Q5HXE1"/>
<keyword evidence="2" id="KW-0813">Transport</keyword>
<dbReference type="InterPro" id="IPR020846">
    <property type="entry name" value="MFS_dom"/>
</dbReference>
<comment type="subcellular location">
    <subcellularLocation>
        <location evidence="1">Membrane</location>
        <topology evidence="1">Multi-pass membrane protein</topology>
    </subcellularLocation>
</comment>
<dbReference type="GO" id="GO:0016020">
    <property type="term" value="C:membrane"/>
    <property type="evidence" value="ECO:0007669"/>
    <property type="project" value="UniProtKB-SubCell"/>
</dbReference>
<protein>
    <submittedName>
        <fullName evidence="9">MFS general substrate transporter</fullName>
    </submittedName>
</protein>
<dbReference type="PANTHER" id="PTHR43791:SF19">
    <property type="entry name" value="TRANSPORTER, PUTATIVE (AFU_ORTHOLOGUE AFUA_1G01812)-RELATED"/>
    <property type="match status" value="1"/>
</dbReference>
<dbReference type="SUPFAM" id="SSF103473">
    <property type="entry name" value="MFS general substrate transporter"/>
    <property type="match status" value="1"/>
</dbReference>
<feature type="region of interest" description="Disordered" evidence="6">
    <location>
        <begin position="1"/>
        <end position="39"/>
    </location>
</feature>
<dbReference type="Pfam" id="PF07690">
    <property type="entry name" value="MFS_1"/>
    <property type="match status" value="1"/>
</dbReference>
<evidence type="ECO:0000256" key="1">
    <source>
        <dbReference type="ARBA" id="ARBA00004141"/>
    </source>
</evidence>
<evidence type="ECO:0000256" key="3">
    <source>
        <dbReference type="ARBA" id="ARBA00022692"/>
    </source>
</evidence>
<gene>
    <name evidence="9" type="ORF">A7U60_g5153</name>
</gene>
<evidence type="ECO:0000256" key="7">
    <source>
        <dbReference type="SAM" id="Phobius"/>
    </source>
</evidence>
<keyword evidence="5 7" id="KW-0472">Membrane</keyword>
<organism evidence="9 10">
    <name type="scientific">Sanghuangporus baumii</name>
    <name type="common">Phellinus baumii</name>
    <dbReference type="NCBI Taxonomy" id="108892"/>
    <lineage>
        <taxon>Eukaryota</taxon>
        <taxon>Fungi</taxon>
        <taxon>Dikarya</taxon>
        <taxon>Basidiomycota</taxon>
        <taxon>Agaricomycotina</taxon>
        <taxon>Agaricomycetes</taxon>
        <taxon>Hymenochaetales</taxon>
        <taxon>Hymenochaetaceae</taxon>
        <taxon>Sanghuangporus</taxon>
    </lineage>
</organism>
<feature type="compositionally biased region" description="Polar residues" evidence="6">
    <location>
        <begin position="30"/>
        <end position="39"/>
    </location>
</feature>
<proteinExistence type="predicted"/>
<feature type="transmembrane region" description="Helical" evidence="7">
    <location>
        <begin position="183"/>
        <end position="204"/>
    </location>
</feature>
<reference evidence="9" key="1">
    <citation type="submission" date="2016-06" db="EMBL/GenBank/DDBJ databases">
        <title>Draft Genome sequence of the fungus Inonotus baumii.</title>
        <authorList>
            <person name="Zhu H."/>
            <person name="Lin W."/>
        </authorList>
    </citation>
    <scope>NUCLEOTIDE SEQUENCE</scope>
    <source>
        <strain evidence="9">821</strain>
    </source>
</reference>
<feature type="transmembrane region" description="Helical" evidence="7">
    <location>
        <begin position="55"/>
        <end position="72"/>
    </location>
</feature>
<evidence type="ECO:0000313" key="9">
    <source>
        <dbReference type="EMBL" id="OCB87629.1"/>
    </source>
</evidence>
<dbReference type="FunFam" id="1.20.1250.20:FF:000034">
    <property type="entry name" value="MFS general substrate transporter"/>
    <property type="match status" value="1"/>
</dbReference>
<feature type="transmembrane region" description="Helical" evidence="7">
    <location>
        <begin position="440"/>
        <end position="464"/>
    </location>
</feature>
<dbReference type="PANTHER" id="PTHR43791">
    <property type="entry name" value="PERMEASE-RELATED"/>
    <property type="match status" value="1"/>
</dbReference>